<sequence length="719" mass="81118">MSATTFRDVTLMYAIEDKNWCDYVLKFFRNDKMKLWLETLPLKMEDWKNPPEIEVAVKESHVLMLLTTSNLLNYMEEKKDWFSSMLKKGDPGMSTVVYVRLDTPSDVMDEFCEEHLYHYDDSNSLEICDSGSNITDVITNIMQLVESNSSKAKHEVPATRPKRASETKTLSVEIIPECFHQTGERVSLIFKEAIQGEVTVTFRKIKDEIRCELINPYCAIFRVPELSEKTVYMQIHVNGVGKRKLKIENNVLKYEYSSAELLFQTYGASSREELDVMLASQLTNSLCSDPLAMRLFDSPPEKPGSFETNHDQYPTILHWAAAYGFKELTSALLSAPGATQACDTINADGLDPQDLARKNGYPELSDLIDEFIEMDNACDLYIQFANLKREPTEEIGGDYEEMTFNPTAISAFVGQPASMMGKVDENTAAPPLPPRSYRRDSSDKGLPGDLPSPKDFFTNDPQPALAIGSLGSRSQTELIEIQEGVKKGDFSINQAEMLLRSWKERNQTGNAMSFKDRQQNLEVLKKQLGKDMKAWMKLNCKKKKTKLSPTAEEKTECISISDPILKRSNRQVPGIGRGDSTNSNISFQSVDSGRDSLVSTFSQVSTSSDECEYLYPTSYPIPETRSHLEPGSSAGEHNRAQSKPLTHYQPSEIGDRKPIPLSRSYSQDHSKQQKGTHHMHGFSRNRSMSLQVWHPIITSSFPSAFYLSQTITNAVLPIF</sequence>
<feature type="compositionally biased region" description="Basic residues" evidence="1">
    <location>
        <begin position="672"/>
        <end position="681"/>
    </location>
</feature>
<feature type="domain" description="DBB" evidence="2">
    <location>
        <begin position="172"/>
        <end position="297"/>
    </location>
</feature>
<dbReference type="GO" id="GO:0005068">
    <property type="term" value="F:transmembrane receptor protein tyrosine kinase adaptor activity"/>
    <property type="evidence" value="ECO:0007669"/>
    <property type="project" value="TreeGrafter"/>
</dbReference>
<proteinExistence type="predicted"/>
<evidence type="ECO:0000256" key="1">
    <source>
        <dbReference type="SAM" id="MobiDB-lite"/>
    </source>
</evidence>
<feature type="region of interest" description="Disordered" evidence="1">
    <location>
        <begin position="622"/>
        <end position="681"/>
    </location>
</feature>
<organism evidence="3 4">
    <name type="scientific">Plakobranchus ocellatus</name>
    <dbReference type="NCBI Taxonomy" id="259542"/>
    <lineage>
        <taxon>Eukaryota</taxon>
        <taxon>Metazoa</taxon>
        <taxon>Spiralia</taxon>
        <taxon>Lophotrochozoa</taxon>
        <taxon>Mollusca</taxon>
        <taxon>Gastropoda</taxon>
        <taxon>Heterobranchia</taxon>
        <taxon>Euthyneura</taxon>
        <taxon>Panpulmonata</taxon>
        <taxon>Sacoglossa</taxon>
        <taxon>Placobranchoidea</taxon>
        <taxon>Plakobranchidae</taxon>
        <taxon>Plakobranchus</taxon>
    </lineage>
</organism>
<feature type="compositionally biased region" description="Polar residues" evidence="1">
    <location>
        <begin position="579"/>
        <end position="589"/>
    </location>
</feature>
<evidence type="ECO:0000313" key="3">
    <source>
        <dbReference type="EMBL" id="GFO31404.1"/>
    </source>
</evidence>
<feature type="region of interest" description="Disordered" evidence="1">
    <location>
        <begin position="568"/>
        <end position="589"/>
    </location>
</feature>
<dbReference type="SMART" id="SM01282">
    <property type="entry name" value="DBB"/>
    <property type="match status" value="1"/>
</dbReference>
<dbReference type="Proteomes" id="UP000735302">
    <property type="component" value="Unassembled WGS sequence"/>
</dbReference>
<comment type="caution">
    <text evidence="3">The sequence shown here is derived from an EMBL/GenBank/DDBJ whole genome shotgun (WGS) entry which is preliminary data.</text>
</comment>
<keyword evidence="4" id="KW-1185">Reference proteome</keyword>
<accession>A0AAV4CJT1</accession>
<dbReference type="SUPFAM" id="SSF48403">
    <property type="entry name" value="Ankyrin repeat"/>
    <property type="match status" value="1"/>
</dbReference>
<reference evidence="3 4" key="1">
    <citation type="journal article" date="2021" name="Elife">
        <title>Chloroplast acquisition without the gene transfer in kleptoplastic sea slugs, Plakobranchus ocellatus.</title>
        <authorList>
            <person name="Maeda T."/>
            <person name="Takahashi S."/>
            <person name="Yoshida T."/>
            <person name="Shimamura S."/>
            <person name="Takaki Y."/>
            <person name="Nagai Y."/>
            <person name="Toyoda A."/>
            <person name="Suzuki Y."/>
            <person name="Arimoto A."/>
            <person name="Ishii H."/>
            <person name="Satoh N."/>
            <person name="Nishiyama T."/>
            <person name="Hasebe M."/>
            <person name="Maruyama T."/>
            <person name="Minagawa J."/>
            <person name="Obokata J."/>
            <person name="Shigenobu S."/>
        </authorList>
    </citation>
    <scope>NUCLEOTIDE SEQUENCE [LARGE SCALE GENOMIC DNA]</scope>
</reference>
<dbReference type="EMBL" id="BLXT01006392">
    <property type="protein sequence ID" value="GFO31404.1"/>
    <property type="molecule type" value="Genomic_DNA"/>
</dbReference>
<dbReference type="InterPro" id="IPR052446">
    <property type="entry name" value="B-cell_PI3K-Signaling_Adptrs"/>
</dbReference>
<evidence type="ECO:0000259" key="2">
    <source>
        <dbReference type="SMART" id="SM01282"/>
    </source>
</evidence>
<dbReference type="AlphaFoldDB" id="A0AAV4CJT1"/>
<dbReference type="PANTHER" id="PTHR16267:SF11">
    <property type="entry name" value="STUMPS, ISOFORM E"/>
    <property type="match status" value="1"/>
</dbReference>
<name>A0AAV4CJT1_9GAST</name>
<evidence type="ECO:0000313" key="4">
    <source>
        <dbReference type="Proteomes" id="UP000735302"/>
    </source>
</evidence>
<dbReference type="GO" id="GO:0005104">
    <property type="term" value="F:fibroblast growth factor receptor binding"/>
    <property type="evidence" value="ECO:0007669"/>
    <property type="project" value="TreeGrafter"/>
</dbReference>
<protein>
    <submittedName>
        <fullName evidence="3">Phosphoinositide 3-kinase adapter protein 1</fullName>
    </submittedName>
</protein>
<gene>
    <name evidence="3" type="ORF">PoB_005790900</name>
</gene>
<dbReference type="InterPro" id="IPR017893">
    <property type="entry name" value="DBB_domain"/>
</dbReference>
<feature type="region of interest" description="Disordered" evidence="1">
    <location>
        <begin position="422"/>
        <end position="455"/>
    </location>
</feature>
<dbReference type="PANTHER" id="PTHR16267">
    <property type="entry name" value="BANK1/PIK3AP1 FAMILY MEMBER"/>
    <property type="match status" value="1"/>
</dbReference>
<dbReference type="GO" id="GO:0005829">
    <property type="term" value="C:cytosol"/>
    <property type="evidence" value="ECO:0007669"/>
    <property type="project" value="TreeGrafter"/>
</dbReference>
<dbReference type="InterPro" id="IPR036770">
    <property type="entry name" value="Ankyrin_rpt-contain_sf"/>
</dbReference>